<protein>
    <submittedName>
        <fullName evidence="1">Uncharacterized protein</fullName>
    </submittedName>
</protein>
<dbReference type="KEGG" id="nmf:NMS_0994"/>
<sequence length="114" mass="12617">MVTITDYKTIEKENGESFNILIVQGGLQAEKSKSTGKTYFTAKTASVSSTFDEAMCKSLVGQQIEGSVKKVTVEPYEYTVAGTDEVITLSHRYEYVDENDTIINEQVASPEVVY</sequence>
<dbReference type="STRING" id="1454201.NMS_0994"/>
<evidence type="ECO:0000313" key="2">
    <source>
        <dbReference type="Proteomes" id="UP000031760"/>
    </source>
</evidence>
<dbReference type="Proteomes" id="UP000031760">
    <property type="component" value="Chromosome"/>
</dbReference>
<organism evidence="1 2">
    <name type="scientific">Nonlabens marinus S1-08</name>
    <dbReference type="NCBI Taxonomy" id="1454201"/>
    <lineage>
        <taxon>Bacteria</taxon>
        <taxon>Pseudomonadati</taxon>
        <taxon>Bacteroidota</taxon>
        <taxon>Flavobacteriia</taxon>
        <taxon>Flavobacteriales</taxon>
        <taxon>Flavobacteriaceae</taxon>
        <taxon>Nonlabens</taxon>
    </lineage>
</organism>
<gene>
    <name evidence="1" type="ORF">NMS_0994</name>
</gene>
<evidence type="ECO:0000313" key="1">
    <source>
        <dbReference type="EMBL" id="BAO55003.1"/>
    </source>
</evidence>
<dbReference type="OrthoDB" id="676860at2"/>
<keyword evidence="2" id="KW-1185">Reference proteome</keyword>
<accession>W8VUZ1</accession>
<reference evidence="1 2" key="1">
    <citation type="journal article" date="2014" name="Proc. Natl. Acad. Sci. U.S.A.">
        <title>Functional characterization of flavobacteria rhodopsins reveals a unique class of light-driven chloride pump in bacteria.</title>
        <authorList>
            <person name="Yoshizawa S."/>
            <person name="Kumagai Y."/>
            <person name="Kim H."/>
            <person name="Ogura Y."/>
            <person name="Hayashi T."/>
            <person name="Iwasaki W."/>
            <person name="DeLong E.F."/>
            <person name="Kogure K."/>
        </authorList>
    </citation>
    <scope>NUCLEOTIDE SEQUENCE [LARGE SCALE GENOMIC DNA]</scope>
    <source>
        <strain evidence="1 2">S1-08</strain>
    </source>
</reference>
<dbReference type="HOGENOM" id="CLU_158551_0_0_10"/>
<name>W8VUZ1_9FLAO</name>
<proteinExistence type="predicted"/>
<dbReference type="AlphaFoldDB" id="W8VUZ1"/>
<dbReference type="RefSeq" id="WP_041495681.1">
    <property type="nucleotide sequence ID" value="NZ_AP014548.1"/>
</dbReference>
<dbReference type="EMBL" id="AP014548">
    <property type="protein sequence ID" value="BAO55003.1"/>
    <property type="molecule type" value="Genomic_DNA"/>
</dbReference>